<reference evidence="2" key="1">
    <citation type="journal article" name="BMC Genomics">
        <title>Long-read sequencing and de novo genome assembly of marine medaka (Oryzias melastigma).</title>
        <authorList>
            <person name="Liang P."/>
            <person name="Saqib H.S.A."/>
            <person name="Ni X."/>
            <person name="Shen Y."/>
        </authorList>
    </citation>
    <scope>NUCLEOTIDE SEQUENCE</scope>
    <source>
        <strain evidence="2">Bigg-433</strain>
    </source>
</reference>
<evidence type="ECO:0000256" key="1">
    <source>
        <dbReference type="SAM" id="MobiDB-lite"/>
    </source>
</evidence>
<evidence type="ECO:0000313" key="3">
    <source>
        <dbReference type="Proteomes" id="UP000646548"/>
    </source>
</evidence>
<feature type="region of interest" description="Disordered" evidence="1">
    <location>
        <begin position="182"/>
        <end position="204"/>
    </location>
</feature>
<comment type="caution">
    <text evidence="2">The sequence shown here is derived from an EMBL/GenBank/DDBJ whole genome shotgun (WGS) entry which is preliminary data.</text>
</comment>
<protein>
    <submittedName>
        <fullName evidence="2">Uncharacterized protein</fullName>
    </submittedName>
</protein>
<dbReference type="AlphaFoldDB" id="A0A834F7M2"/>
<organism evidence="2 3">
    <name type="scientific">Oryzias melastigma</name>
    <name type="common">Marine medaka</name>
    <dbReference type="NCBI Taxonomy" id="30732"/>
    <lineage>
        <taxon>Eukaryota</taxon>
        <taxon>Metazoa</taxon>
        <taxon>Chordata</taxon>
        <taxon>Craniata</taxon>
        <taxon>Vertebrata</taxon>
        <taxon>Euteleostomi</taxon>
        <taxon>Actinopterygii</taxon>
        <taxon>Neopterygii</taxon>
        <taxon>Teleostei</taxon>
        <taxon>Neoteleostei</taxon>
        <taxon>Acanthomorphata</taxon>
        <taxon>Ovalentaria</taxon>
        <taxon>Atherinomorphae</taxon>
        <taxon>Beloniformes</taxon>
        <taxon>Adrianichthyidae</taxon>
        <taxon>Oryziinae</taxon>
        <taxon>Oryzias</taxon>
    </lineage>
</organism>
<proteinExistence type="predicted"/>
<accession>A0A834F7M2</accession>
<evidence type="ECO:0000313" key="2">
    <source>
        <dbReference type="EMBL" id="KAF6721142.1"/>
    </source>
</evidence>
<dbReference type="Proteomes" id="UP000646548">
    <property type="component" value="Unassembled WGS sequence"/>
</dbReference>
<name>A0A834F7M2_ORYME</name>
<feature type="region of interest" description="Disordered" evidence="1">
    <location>
        <begin position="1"/>
        <end position="47"/>
    </location>
</feature>
<dbReference type="EMBL" id="WKFB01000501">
    <property type="protein sequence ID" value="KAF6721142.1"/>
    <property type="molecule type" value="Genomic_DNA"/>
</dbReference>
<sequence>MTLPRCFRPVRSEDPNLTGRIFPEVTPPSTPSSTSRKNPRGSSDLSGYVSDVCQQDAHLRGASCSCRHTVLSTEDDGRAPQQTVWTECEASVMGGGDIWTQGCSSLQFHFHQPTCCSRSGSGSTRSLASGPRACARADLIPGLRGSAPLPSPLDPVRSPAVFLPPLRRGDAAAARPLPRLKTPRGARTRTVPPAEKRCPFRGGLTAPGFNGKRPRLLSSGATEEVDVKFWGRTCAVGGAVLFVTDFNGFYRHFAAFALRPRGVWTVSRRGRAAERRLPLRRNSPRASVNAAGS</sequence>
<gene>
    <name evidence="2" type="ORF">FQA47_003270</name>
</gene>